<dbReference type="InterPro" id="IPR036465">
    <property type="entry name" value="vWFA_dom_sf"/>
</dbReference>
<dbReference type="eggNOG" id="COG2304">
    <property type="taxonomic scope" value="Bacteria"/>
</dbReference>
<comment type="caution">
    <text evidence="4">The sequence shown here is derived from an EMBL/GenBank/DDBJ whole genome shotgun (WGS) entry which is preliminary data.</text>
</comment>
<proteinExistence type="predicted"/>
<dbReference type="Gene3D" id="3.40.50.410">
    <property type="entry name" value="von Willebrand factor, type A domain"/>
    <property type="match status" value="1"/>
</dbReference>
<feature type="transmembrane region" description="Helical" evidence="1">
    <location>
        <begin position="59"/>
        <end position="76"/>
    </location>
</feature>
<feature type="domain" description="Aerotolerance regulator N-terminal" evidence="2">
    <location>
        <begin position="1"/>
        <end position="78"/>
    </location>
</feature>
<evidence type="ECO:0000313" key="6">
    <source>
        <dbReference type="Proteomes" id="UP000002754"/>
    </source>
</evidence>
<dbReference type="Proteomes" id="UP000297014">
    <property type="component" value="Unassembled WGS sequence"/>
</dbReference>
<evidence type="ECO:0000313" key="5">
    <source>
        <dbReference type="EMBL" id="THG91236.1"/>
    </source>
</evidence>
<dbReference type="PANTHER" id="PTHR37464:SF1">
    <property type="entry name" value="BLL2463 PROTEIN"/>
    <property type="match status" value="1"/>
</dbReference>
<organism evidence="4 6">
    <name type="scientific">Alkalihalobacillus alcalophilus ATCC 27647 = CGMCC 1.3604</name>
    <dbReference type="NCBI Taxonomy" id="1218173"/>
    <lineage>
        <taxon>Bacteria</taxon>
        <taxon>Bacillati</taxon>
        <taxon>Bacillota</taxon>
        <taxon>Bacilli</taxon>
        <taxon>Bacillales</taxon>
        <taxon>Bacillaceae</taxon>
        <taxon>Alkalihalobacillus</taxon>
    </lineage>
</organism>
<feature type="domain" description="VWFA" evidence="3">
    <location>
        <begin position="91"/>
        <end position="180"/>
    </location>
</feature>
<name>A0A094WHZ3_ALKAL</name>
<feature type="transmembrane region" description="Helical" evidence="1">
    <location>
        <begin position="6"/>
        <end position="24"/>
    </location>
</feature>
<evidence type="ECO:0000313" key="7">
    <source>
        <dbReference type="Proteomes" id="UP000297014"/>
    </source>
</evidence>
<keyword evidence="6" id="KW-1185">Reference proteome</keyword>
<sequence>MGFVSPWFLTTLIFLAGLVAIYMFKKQYEDKQIASDLFWREAMNEWQATKWWHKLQKHLLFYLQFLIILLLIFALIRPFSEVEQEIEGEHIIILLDTSASMSAKAKEEQSRFEQAKTEIEILLDKVQNNQQVSFILVGQTSELAVTKDTNLNELKEVLKSSELSYEEANFPYALSLVDALSVEQNISVHIYSDHLKEEELTIEGDYPLSVHNIGKENSNNAGIGAFVMLESEQKGYLQLYNESADEKVVEYQVKVDGEWLLTETVTLAGAQSTFIEMESIPAGFIYEAIIQYEDDYELDNRIVTFSQIAEQPTVYAVGHLSPFLLQLLPQISEQVVLADSYEAIHEFEPNSVIVTDSTDGEWPGKPTLFIGTNEGGPLRFSTKRELTERPTQQTDEALLNYLDFSSVFVSLARERTEEVLAETLVHSDSIALIERGVLDNELFLSINFDLHDSDWPLKPDFPIFMYQAIHYLAGDTTLLGYFSPSERREIHFPKIGIYQLIDENGRILDEWSSEDRFIQAPKKPGLYQLKHQDGEVEQQLFVQLPERDNQTTIEPSFEIGQSQGSTGAEQLNLKEYGHWLLLIAFLVLLVEWEVYRRELRI</sequence>
<dbReference type="Pfam" id="PF13519">
    <property type="entry name" value="VWA_2"/>
    <property type="match status" value="1"/>
</dbReference>
<dbReference type="AlphaFoldDB" id="A0A094WHZ3"/>
<evidence type="ECO:0000256" key="1">
    <source>
        <dbReference type="SAM" id="Phobius"/>
    </source>
</evidence>
<keyword evidence="1" id="KW-0472">Membrane</keyword>
<dbReference type="PANTHER" id="PTHR37464">
    <property type="entry name" value="BLL2463 PROTEIN"/>
    <property type="match status" value="1"/>
</dbReference>
<dbReference type="Pfam" id="PF07584">
    <property type="entry name" value="BatA"/>
    <property type="match status" value="1"/>
</dbReference>
<dbReference type="SUPFAM" id="SSF53300">
    <property type="entry name" value="vWA-like"/>
    <property type="match status" value="1"/>
</dbReference>
<reference evidence="4 6" key="1">
    <citation type="journal article" date="2014" name="Genome Announc.">
        <title>Draft Genome Sequence of Bacillus alcalophilus AV1934, a Classic Alkaliphile Isolated from Human Feces in 1934.</title>
        <authorList>
            <person name="Attie O."/>
            <person name="Jayaprakash A."/>
            <person name="Shah H."/>
            <person name="Paulsen I.T."/>
            <person name="Morino M."/>
            <person name="Takahashi Y."/>
            <person name="Narumi I."/>
            <person name="Sachidanandam R."/>
            <person name="Satoh K."/>
            <person name="Ito M."/>
            <person name="Krulwich T.A."/>
        </authorList>
    </citation>
    <scope>NUCLEOTIDE SEQUENCE [LARGE SCALE GENOMIC DNA]</scope>
    <source>
        <strain evidence="4 6">AV1934</strain>
    </source>
</reference>
<dbReference type="EMBL" id="JALP01000081">
    <property type="protein sequence ID" value="THG91236.1"/>
    <property type="molecule type" value="Genomic_DNA"/>
</dbReference>
<dbReference type="Proteomes" id="UP000002754">
    <property type="component" value="Unassembled WGS sequence"/>
</dbReference>
<dbReference type="EMBL" id="ALPT02000030">
    <property type="protein sequence ID" value="KGA97409.1"/>
    <property type="molecule type" value="Genomic_DNA"/>
</dbReference>
<feature type="transmembrane region" description="Helical" evidence="1">
    <location>
        <begin position="576"/>
        <end position="595"/>
    </location>
</feature>
<reference evidence="5 7" key="2">
    <citation type="submission" date="2014-01" db="EMBL/GenBank/DDBJ databases">
        <title>Draft genome sequencing of Bacillus alcalophilus CGMCC 1.3604.</title>
        <authorList>
            <person name="Yang J."/>
            <person name="Diao L."/>
            <person name="Yang S."/>
        </authorList>
    </citation>
    <scope>NUCLEOTIDE SEQUENCE [LARGE SCALE GENOMIC DNA]</scope>
    <source>
        <strain evidence="5 7">CGMCC 1.3604</strain>
    </source>
</reference>
<keyword evidence="1" id="KW-0812">Transmembrane</keyword>
<dbReference type="OrthoDB" id="9780136at2"/>
<evidence type="ECO:0000259" key="2">
    <source>
        <dbReference type="Pfam" id="PF07584"/>
    </source>
</evidence>
<protein>
    <recommendedName>
        <fullName evidence="8">VWFA domain-containing protein</fullName>
    </recommendedName>
</protein>
<evidence type="ECO:0000259" key="3">
    <source>
        <dbReference type="Pfam" id="PF13519"/>
    </source>
</evidence>
<dbReference type="InterPro" id="IPR002035">
    <property type="entry name" value="VWF_A"/>
</dbReference>
<evidence type="ECO:0008006" key="8">
    <source>
        <dbReference type="Google" id="ProtNLM"/>
    </source>
</evidence>
<keyword evidence="1" id="KW-1133">Transmembrane helix</keyword>
<evidence type="ECO:0000313" key="4">
    <source>
        <dbReference type="EMBL" id="KGA97409.1"/>
    </source>
</evidence>
<dbReference type="RefSeq" id="WP_003322551.1">
    <property type="nucleotide sequence ID" value="NZ_ALPT02000030.1"/>
</dbReference>
<dbReference type="STRING" id="1218173.BALCAV_0210435"/>
<gene>
    <name evidence="5" type="ORF">AJ85_06125</name>
    <name evidence="4" type="ORF">BALCAV_0210435</name>
</gene>
<dbReference type="InterPro" id="IPR024163">
    <property type="entry name" value="Aerotolerance_reg_N"/>
</dbReference>
<accession>A0A094WHZ3</accession>